<dbReference type="Pfam" id="PF10186">
    <property type="entry name" value="ATG14"/>
    <property type="match status" value="1"/>
</dbReference>
<dbReference type="GO" id="GO:0031261">
    <property type="term" value="C:DNA replication preinitiation complex"/>
    <property type="evidence" value="ECO:0007669"/>
    <property type="project" value="TreeGrafter"/>
</dbReference>
<evidence type="ECO:0000256" key="7">
    <source>
        <dbReference type="ARBA" id="ARBA00023242"/>
    </source>
</evidence>
<evidence type="ECO:0000313" key="11">
    <source>
        <dbReference type="Proteomes" id="UP001214628"/>
    </source>
</evidence>
<feature type="compositionally biased region" description="Acidic residues" evidence="9">
    <location>
        <begin position="663"/>
        <end position="686"/>
    </location>
</feature>
<evidence type="ECO:0000256" key="3">
    <source>
        <dbReference type="ARBA" id="ARBA00010727"/>
    </source>
</evidence>
<gene>
    <name evidence="10" type="primary">CDC45</name>
    <name evidence="10" type="ORF">MPSI1_001476</name>
</gene>
<name>A0AAF0JJT5_9BASI</name>
<evidence type="ECO:0000256" key="1">
    <source>
        <dbReference type="ARBA" id="ARBA00004123"/>
    </source>
</evidence>
<dbReference type="AlphaFoldDB" id="A0AAF0JJT5"/>
<proteinExistence type="inferred from homology"/>
<sequence length="1220" mass="136808">MTSRRLCCIRAVHARNLALSYESGNSSTASTSQTQVPLGPFCFVTIRSLGDAPFYVSPIACGQQASWGEYNSAPIFPDTDFKPWARRFTSELLVGLYLSDSADSHWKCAWEVGVDLRSLDSLGLELGAIREAQANCVYLGLAQGETDHKLEYVAIHQRHAPDSDIEEVSRRALQLSLVETQMRRSYSFAQACSLIHIEGDLIKLRQTSREIRDRCSTLITSGDLFDKRQQLESRHTLKDLRHKLQMRKHQLMQARASLLQSRSKLEDCQADLQRGLSLKKEAEEKTKQIREDTISVSEQNEATQRKIQRHRARLLRDIEFIYPIELVSARDLLYSILGINLTNGVATTDPRSGTLLHKKHLEQSAAALNYVAQIVKLLSFYLHTSLPYPVRPLAGRLTLLDTISVMKGPRRFGLYGKGTEPYRYEYGVFLLNKDLVRLMHAYNVPVLDLRNTLPNVKNLLMTLASIGISHQDAPSTRIFMVVVCRPRETGDARMLAPDTLGYADAYQRILSTARKRVLGEAGTEAIGGATVLVVTTPEVDSLAAARVLTRLLADDQIAFRIAPVNGYRSLHEVLTSDVEGRIELHTLIFLNLGSLMPLPTLIPIPPNCVLHVFDSHRPWNLSNLFATSHINDQIYVWDDGEIEERLVREREAYEMLEFDIDSDLEDESASESESESNADLDEEELSDELRSPDDTPADQQHMKRTRSQADDSPKKRARHLDSDQRQVYRAILAKYYSRGSWTGMSIAQMMYLLAVALGRSDRDSLWYAIIGLTSQFVTNAIHTATYEGYAAALASDVVALNPTEERPIEIRGLQDINRYGADDQAIRVIPEELRFTLYRHWSLETSMYHTSYVAAKLGIWREQGISKLRGLLAKMGLSLANCRQTYAHMDLDLKNSLVHRMESIAPEYGLTDLVFQSFTRSFGFRSMPMNASDTVEGVAALLQAAHGVRVEVEGVQVLSADSSSSTRASDTAPDRGTATYGARHLWSLDNPGVHIGARGVDRDASSTSWDEDENKPNAMWVQNFFEAYRALDTSKVSSIELLQRSLQLAKALHQAIVAQGVGIIIKQSIKTLRSFRFTVLQEGPQLNLFVHPDTLTRLGYWLIDALRDIVTEQIQRRASHKRDKQRNGSNSSGKNSETPSPTSLPYVLAALDKGRDCYTVVGLVGAPDYGDVGRNRFGLAFQEAAASSGARMRNDRFETSVLEVKRDDLLAFIETLHLQT</sequence>
<evidence type="ECO:0000256" key="5">
    <source>
        <dbReference type="ARBA" id="ARBA00022705"/>
    </source>
</evidence>
<protein>
    <recommendedName>
        <fullName evidence="4">Autophagy-related protein 14</fullName>
    </recommendedName>
</protein>
<feature type="compositionally biased region" description="Polar residues" evidence="9">
    <location>
        <begin position="1127"/>
        <end position="1141"/>
    </location>
</feature>
<dbReference type="PANTHER" id="PTHR10507">
    <property type="entry name" value="CDC45-RELATED PROTEIN"/>
    <property type="match status" value="1"/>
</dbReference>
<dbReference type="GO" id="GO:1902977">
    <property type="term" value="P:mitotic DNA replication preinitiation complex assembly"/>
    <property type="evidence" value="ECO:0007669"/>
    <property type="project" value="TreeGrafter"/>
</dbReference>
<evidence type="ECO:0000256" key="4">
    <source>
        <dbReference type="ARBA" id="ARBA00013807"/>
    </source>
</evidence>
<feature type="region of interest" description="Disordered" evidence="9">
    <location>
        <begin position="663"/>
        <end position="721"/>
    </location>
</feature>
<dbReference type="EMBL" id="CP118375">
    <property type="protein sequence ID" value="WFD42826.1"/>
    <property type="molecule type" value="Genomic_DNA"/>
</dbReference>
<dbReference type="Pfam" id="PF02724">
    <property type="entry name" value="CDC45"/>
    <property type="match status" value="1"/>
</dbReference>
<keyword evidence="5" id="KW-0235">DNA replication</keyword>
<dbReference type="GO" id="GO:0005737">
    <property type="term" value="C:cytoplasm"/>
    <property type="evidence" value="ECO:0007669"/>
    <property type="project" value="UniProtKB-ARBA"/>
</dbReference>
<feature type="compositionally biased region" description="Basic and acidic residues" evidence="9">
    <location>
        <begin position="707"/>
        <end position="721"/>
    </location>
</feature>
<keyword evidence="11" id="KW-1185">Reference proteome</keyword>
<accession>A0AAF0JJT5</accession>
<dbReference type="GO" id="GO:0003743">
    <property type="term" value="F:translation initiation factor activity"/>
    <property type="evidence" value="ECO:0007669"/>
    <property type="project" value="UniProtKB-KW"/>
</dbReference>
<reference evidence="10" key="1">
    <citation type="submission" date="2023-02" db="EMBL/GenBank/DDBJ databases">
        <title>Mating type loci evolution in Malassezia.</title>
        <authorList>
            <person name="Coelho M.A."/>
        </authorList>
    </citation>
    <scope>NUCLEOTIDE SEQUENCE</scope>
    <source>
        <strain evidence="10">CBS 14136</strain>
    </source>
</reference>
<feature type="region of interest" description="Disordered" evidence="9">
    <location>
        <begin position="1116"/>
        <end position="1141"/>
    </location>
</feature>
<keyword evidence="10" id="KW-0648">Protein biosynthesis</keyword>
<dbReference type="InterPro" id="IPR018791">
    <property type="entry name" value="UV_resistance/autophagy_Atg14"/>
</dbReference>
<evidence type="ECO:0000256" key="8">
    <source>
        <dbReference type="ARBA" id="ARBA00023306"/>
    </source>
</evidence>
<keyword evidence="7" id="KW-0539">Nucleus</keyword>
<dbReference type="GO" id="GO:0003688">
    <property type="term" value="F:DNA replication origin binding"/>
    <property type="evidence" value="ECO:0007669"/>
    <property type="project" value="TreeGrafter"/>
</dbReference>
<dbReference type="PANTHER" id="PTHR10507:SF0">
    <property type="entry name" value="CELL DIVISION CONTROL PROTEIN 45 HOMOLOG"/>
    <property type="match status" value="1"/>
</dbReference>
<evidence type="ECO:0000256" key="2">
    <source>
        <dbReference type="ARBA" id="ARBA00009574"/>
    </source>
</evidence>
<comment type="subcellular location">
    <subcellularLocation>
        <location evidence="1">Nucleus</location>
    </subcellularLocation>
</comment>
<evidence type="ECO:0000313" key="10">
    <source>
        <dbReference type="EMBL" id="WFD42826.1"/>
    </source>
</evidence>
<evidence type="ECO:0000256" key="9">
    <source>
        <dbReference type="SAM" id="MobiDB-lite"/>
    </source>
</evidence>
<organism evidence="10 11">
    <name type="scientific">Malassezia psittaci</name>
    <dbReference type="NCBI Taxonomy" id="1821823"/>
    <lineage>
        <taxon>Eukaryota</taxon>
        <taxon>Fungi</taxon>
        <taxon>Dikarya</taxon>
        <taxon>Basidiomycota</taxon>
        <taxon>Ustilaginomycotina</taxon>
        <taxon>Malasseziomycetes</taxon>
        <taxon>Malasseziales</taxon>
        <taxon>Malasseziaceae</taxon>
        <taxon>Malassezia</taxon>
    </lineage>
</organism>
<evidence type="ECO:0000256" key="6">
    <source>
        <dbReference type="ARBA" id="ARBA00023054"/>
    </source>
</evidence>
<dbReference type="InterPro" id="IPR003874">
    <property type="entry name" value="CDC45"/>
</dbReference>
<keyword evidence="6" id="KW-0175">Coiled coil</keyword>
<keyword evidence="10" id="KW-0396">Initiation factor</keyword>
<dbReference type="Proteomes" id="UP001214628">
    <property type="component" value="Chromosome 1"/>
</dbReference>
<dbReference type="GO" id="GO:0003682">
    <property type="term" value="F:chromatin binding"/>
    <property type="evidence" value="ECO:0007669"/>
    <property type="project" value="TreeGrafter"/>
</dbReference>
<comment type="similarity">
    <text evidence="2">Belongs to the ATG14 family.</text>
</comment>
<dbReference type="GO" id="GO:0003697">
    <property type="term" value="F:single-stranded DNA binding"/>
    <property type="evidence" value="ECO:0007669"/>
    <property type="project" value="TreeGrafter"/>
</dbReference>
<dbReference type="GO" id="GO:0006270">
    <property type="term" value="P:DNA replication initiation"/>
    <property type="evidence" value="ECO:0007669"/>
    <property type="project" value="InterPro"/>
</dbReference>
<dbReference type="GO" id="GO:0000727">
    <property type="term" value="P:double-strand break repair via break-induced replication"/>
    <property type="evidence" value="ECO:0007669"/>
    <property type="project" value="TreeGrafter"/>
</dbReference>
<keyword evidence="8" id="KW-0131">Cell cycle</keyword>
<comment type="similarity">
    <text evidence="3">Belongs to the CDC45 family.</text>
</comment>